<feature type="chain" id="PRO_5020905553" evidence="9">
    <location>
        <begin position="24"/>
        <end position="311"/>
    </location>
</feature>
<keyword evidence="3" id="KW-0858">Xylan degradation</keyword>
<proteinExistence type="predicted"/>
<accession>A0A4Q7KF58</accession>
<evidence type="ECO:0000256" key="8">
    <source>
        <dbReference type="SAM" id="MobiDB-lite"/>
    </source>
</evidence>
<dbReference type="PANTHER" id="PTHR38050">
    <property type="match status" value="1"/>
</dbReference>
<dbReference type="InterPro" id="IPR029058">
    <property type="entry name" value="AB_hydrolase_fold"/>
</dbReference>
<keyword evidence="5" id="KW-0378">Hydrolase</keyword>
<keyword evidence="2" id="KW-0964">Secreted</keyword>
<name>A0A4Q7KF58_9PSEU</name>
<dbReference type="GO" id="GO:0005576">
    <property type="term" value="C:extracellular region"/>
    <property type="evidence" value="ECO:0007669"/>
    <property type="project" value="UniProtKB-SubCell"/>
</dbReference>
<evidence type="ECO:0000256" key="1">
    <source>
        <dbReference type="ARBA" id="ARBA00004613"/>
    </source>
</evidence>
<dbReference type="RefSeq" id="WP_130347945.1">
    <property type="nucleotide sequence ID" value="NZ_SGWQ01000012.1"/>
</dbReference>
<keyword evidence="11" id="KW-1185">Reference proteome</keyword>
<dbReference type="InterPro" id="IPR043595">
    <property type="entry name" value="FaeB/C/D"/>
</dbReference>
<keyword evidence="4 9" id="KW-0732">Signal</keyword>
<evidence type="ECO:0000256" key="3">
    <source>
        <dbReference type="ARBA" id="ARBA00022651"/>
    </source>
</evidence>
<sequence length="311" mass="33097">MRRVTSCLLAVLAVLAGGVSAQAEPRSNEHTPLSAGCRQPAPPGQSYTGTVTSGGVERTFLVRLPENHRPTRPHAVVLAFHGHGRTSEYQRELSDFSRPDVIAVYPQGLTGTDGKSAWQGAPYSAAVDDVQFTGDLIDELQRTLCVNPSRIHAAGKSNGGGFTGLLACRMGDRIAAFAAVSGAFYPQAGECAPRRPVPVLAIHGTADTTIPYDGDAERGLPALPDWLAAWSARNGCDTEPRAHDLGDGVWRSRWHSCAGRGAVTHYRIDGLGHDWPSTRPNPDSEVPSVMDATPVIERFFAAHPLHPSSGG</sequence>
<dbReference type="EMBL" id="SGWQ01000012">
    <property type="protein sequence ID" value="RZS32502.1"/>
    <property type="molecule type" value="Genomic_DNA"/>
</dbReference>
<dbReference type="AlphaFoldDB" id="A0A4Q7KF58"/>
<dbReference type="Gene3D" id="3.40.50.1820">
    <property type="entry name" value="alpha/beta hydrolase"/>
    <property type="match status" value="1"/>
</dbReference>
<feature type="signal peptide" evidence="9">
    <location>
        <begin position="1"/>
        <end position="23"/>
    </location>
</feature>
<gene>
    <name evidence="10" type="ORF">EV193_112136</name>
</gene>
<dbReference type="GO" id="GO:0045493">
    <property type="term" value="P:xylan catabolic process"/>
    <property type="evidence" value="ECO:0007669"/>
    <property type="project" value="UniProtKB-KW"/>
</dbReference>
<dbReference type="OrthoDB" id="9767239at2"/>
<dbReference type="PANTHER" id="PTHR38050:SF2">
    <property type="entry name" value="FERULOYL ESTERASE C-RELATED"/>
    <property type="match status" value="1"/>
</dbReference>
<evidence type="ECO:0000313" key="11">
    <source>
        <dbReference type="Proteomes" id="UP000294257"/>
    </source>
</evidence>
<comment type="subcellular location">
    <subcellularLocation>
        <location evidence="1">Secreted</location>
    </subcellularLocation>
</comment>
<evidence type="ECO:0000256" key="2">
    <source>
        <dbReference type="ARBA" id="ARBA00022525"/>
    </source>
</evidence>
<keyword evidence="6" id="KW-0119">Carbohydrate metabolism</keyword>
<organism evidence="10 11">
    <name type="scientific">Herbihabitans rhizosphaerae</name>
    <dbReference type="NCBI Taxonomy" id="1872711"/>
    <lineage>
        <taxon>Bacteria</taxon>
        <taxon>Bacillati</taxon>
        <taxon>Actinomycetota</taxon>
        <taxon>Actinomycetes</taxon>
        <taxon>Pseudonocardiales</taxon>
        <taxon>Pseudonocardiaceae</taxon>
        <taxon>Herbihabitans</taxon>
    </lineage>
</organism>
<evidence type="ECO:0000256" key="4">
    <source>
        <dbReference type="ARBA" id="ARBA00022729"/>
    </source>
</evidence>
<feature type="region of interest" description="Disordered" evidence="8">
    <location>
        <begin position="21"/>
        <end position="48"/>
    </location>
</feature>
<protein>
    <submittedName>
        <fullName evidence="10">Polyhydroxybutyrate depolymerase</fullName>
    </submittedName>
</protein>
<reference evidence="10 11" key="1">
    <citation type="submission" date="2019-02" db="EMBL/GenBank/DDBJ databases">
        <title>Genomic Encyclopedia of Type Strains, Phase IV (KMG-IV): sequencing the most valuable type-strain genomes for metagenomic binning, comparative biology and taxonomic classification.</title>
        <authorList>
            <person name="Goeker M."/>
        </authorList>
    </citation>
    <scope>NUCLEOTIDE SEQUENCE [LARGE SCALE GENOMIC DNA]</scope>
    <source>
        <strain evidence="10 11">DSM 101727</strain>
    </source>
</reference>
<dbReference type="SUPFAM" id="SSF53474">
    <property type="entry name" value="alpha/beta-Hydrolases"/>
    <property type="match status" value="1"/>
</dbReference>
<evidence type="ECO:0000313" key="10">
    <source>
        <dbReference type="EMBL" id="RZS32502.1"/>
    </source>
</evidence>
<comment type="caution">
    <text evidence="10">The sequence shown here is derived from an EMBL/GenBank/DDBJ whole genome shotgun (WGS) entry which is preliminary data.</text>
</comment>
<keyword evidence="7" id="KW-0624">Polysaccharide degradation</keyword>
<dbReference type="Proteomes" id="UP000294257">
    <property type="component" value="Unassembled WGS sequence"/>
</dbReference>
<evidence type="ECO:0000256" key="5">
    <source>
        <dbReference type="ARBA" id="ARBA00022801"/>
    </source>
</evidence>
<evidence type="ECO:0000256" key="7">
    <source>
        <dbReference type="ARBA" id="ARBA00023326"/>
    </source>
</evidence>
<evidence type="ECO:0000256" key="6">
    <source>
        <dbReference type="ARBA" id="ARBA00023277"/>
    </source>
</evidence>
<dbReference type="GO" id="GO:0030600">
    <property type="term" value="F:feruloyl esterase activity"/>
    <property type="evidence" value="ECO:0007669"/>
    <property type="project" value="InterPro"/>
</dbReference>
<evidence type="ECO:0000256" key="9">
    <source>
        <dbReference type="SAM" id="SignalP"/>
    </source>
</evidence>